<protein>
    <recommendedName>
        <fullName evidence="4">DUF2079 domain-containing protein</fullName>
    </recommendedName>
</protein>
<dbReference type="RefSeq" id="WP_194293336.1">
    <property type="nucleotide sequence ID" value="NZ_WEGH01000002.1"/>
</dbReference>
<gene>
    <name evidence="2" type="ORF">ACRB68_32640</name>
</gene>
<keyword evidence="1" id="KW-0812">Transmembrane</keyword>
<organism evidence="2 3">
    <name type="scientific">Actinomadura macrotermitis</name>
    <dbReference type="NCBI Taxonomy" id="2585200"/>
    <lineage>
        <taxon>Bacteria</taxon>
        <taxon>Bacillati</taxon>
        <taxon>Actinomycetota</taxon>
        <taxon>Actinomycetes</taxon>
        <taxon>Streptosporangiales</taxon>
        <taxon>Thermomonosporaceae</taxon>
        <taxon>Actinomadura</taxon>
    </lineage>
</organism>
<dbReference type="InterPro" id="IPR018650">
    <property type="entry name" value="STSV1_Orf64"/>
</dbReference>
<feature type="transmembrane region" description="Helical" evidence="1">
    <location>
        <begin position="338"/>
        <end position="356"/>
    </location>
</feature>
<dbReference type="Pfam" id="PF09852">
    <property type="entry name" value="DUF2079"/>
    <property type="match status" value="1"/>
</dbReference>
<sequence length="476" mass="51909">MSVVAAAVYSAHSLLRYATFRAGTYDLVIFDQAVRSYSRFRLPVAIVKGVHNGFGPDFSVLGDHWSPILAVLAPLYWVHDGPETLLVAQAVLLAAAVPFLWLFTARTLGRRAAYCVSAGYALSWPVAEAVGFDFHEAAFAPVLTAVTFERLSALRAGSGRWWQVVLPALLLLGVKEDMGLLVAGFGLFMMVRRQGEGRFGIAFFVGGLAAAAVSTKVLIPYFGGRGDYYWAYNNFGPTMPAAARYAITHPWEVARTFVSPGVKLQTLLWLLAPAAFASLASPYALSVLPLLAVRMLSDGTFPAWWGLSAHYNVFLVVPLLCAGVDGVARLAKRRHRVVHLWAGAVVAIGVAALPFFSFKSLVSERYWAGAGRMDAAAAAAAQIPDGALVESSSNIGARLTGRTRVLLLDRVPRWAPWVVADVREQRFQFCDVREQQARVEYLLKNGYRTTFERDGYLVLHRPGPELRPAAVASPHC</sequence>
<keyword evidence="3" id="KW-1185">Reference proteome</keyword>
<reference evidence="2 3" key="1">
    <citation type="submission" date="2019-10" db="EMBL/GenBank/DDBJ databases">
        <title>Actinomadura rubteroloni sp. nov. and Actinomadura macrotermitis sp. nov., isolated from the gut of fungus growing-termite Macrotermes natalensis.</title>
        <authorList>
            <person name="Benndorf R."/>
            <person name="Martin K."/>
            <person name="Kuefner M."/>
            <person name="De Beer W."/>
            <person name="Kaster A.-K."/>
            <person name="Vollmers J."/>
            <person name="Poulsen M."/>
            <person name="Beemelmanns C."/>
        </authorList>
    </citation>
    <scope>NUCLEOTIDE SEQUENCE [LARGE SCALE GENOMIC DNA]</scope>
    <source>
        <strain evidence="2 3">RB68</strain>
    </source>
</reference>
<feature type="transmembrane region" description="Helical" evidence="1">
    <location>
        <begin position="267"/>
        <end position="291"/>
    </location>
</feature>
<feature type="transmembrane region" description="Helical" evidence="1">
    <location>
        <begin position="311"/>
        <end position="331"/>
    </location>
</feature>
<dbReference type="AlphaFoldDB" id="A0A7K0BWZ0"/>
<name>A0A7K0BWZ0_9ACTN</name>
<keyword evidence="1" id="KW-0472">Membrane</keyword>
<feature type="transmembrane region" description="Helical" evidence="1">
    <location>
        <begin position="84"/>
        <end position="103"/>
    </location>
</feature>
<dbReference type="EMBL" id="WEGH01000002">
    <property type="protein sequence ID" value="MQY05194.1"/>
    <property type="molecule type" value="Genomic_DNA"/>
</dbReference>
<keyword evidence="1" id="KW-1133">Transmembrane helix</keyword>
<feature type="transmembrane region" description="Helical" evidence="1">
    <location>
        <begin position="199"/>
        <end position="222"/>
    </location>
</feature>
<accession>A0A7K0BWZ0</accession>
<dbReference type="Proteomes" id="UP000487268">
    <property type="component" value="Unassembled WGS sequence"/>
</dbReference>
<evidence type="ECO:0000313" key="2">
    <source>
        <dbReference type="EMBL" id="MQY05194.1"/>
    </source>
</evidence>
<evidence type="ECO:0000313" key="3">
    <source>
        <dbReference type="Proteomes" id="UP000487268"/>
    </source>
</evidence>
<evidence type="ECO:0000256" key="1">
    <source>
        <dbReference type="SAM" id="Phobius"/>
    </source>
</evidence>
<comment type="caution">
    <text evidence="2">The sequence shown here is derived from an EMBL/GenBank/DDBJ whole genome shotgun (WGS) entry which is preliminary data.</text>
</comment>
<proteinExistence type="predicted"/>
<evidence type="ECO:0008006" key="4">
    <source>
        <dbReference type="Google" id="ProtNLM"/>
    </source>
</evidence>